<keyword evidence="6" id="KW-1185">Reference proteome</keyword>
<proteinExistence type="predicted"/>
<feature type="domain" description="Calcineurin-like phosphoesterase" evidence="4">
    <location>
        <begin position="247"/>
        <end position="412"/>
    </location>
</feature>
<dbReference type="InterPro" id="IPR029052">
    <property type="entry name" value="Metallo-depent_PP-like"/>
</dbReference>
<dbReference type="RefSeq" id="WP_380762616.1">
    <property type="nucleotide sequence ID" value="NZ_JBHUNX010000001.1"/>
</dbReference>
<keyword evidence="2" id="KW-0378">Hydrolase</keyword>
<name>A0ABV8TUP7_9ACTN</name>
<dbReference type="SUPFAM" id="SSF56300">
    <property type="entry name" value="Metallo-dependent phosphatases"/>
    <property type="match status" value="1"/>
</dbReference>
<dbReference type="PANTHER" id="PTHR31302">
    <property type="entry name" value="TRANSMEMBRANE PROTEIN WITH METALLOPHOSPHOESTERASE DOMAIN-RELATED"/>
    <property type="match status" value="1"/>
</dbReference>
<accession>A0ABV8TUP7</accession>
<comment type="caution">
    <text evidence="5">The sequence shown here is derived from an EMBL/GenBank/DDBJ whole genome shotgun (WGS) entry which is preliminary data.</text>
</comment>
<sequence length="502" mass="53247">MKRLALARGWIRARRWTRRHRTSLRRTAVAVAVVALAVVSAAVATAAFSPTQAQIGPFATTVGMHPELGGGTKVELAPLGNARFESHSGPLGLTVSLDSVDPESAQTLVTDPDGISTVTRDIEGELTAAVKTAVTAGLAGSLALGLLLGGVVFRDRRRALATGGLAVAVTLAAVLNAAGTVRPESISEPTFDGSLVYVPGIVGDVQSLSDNYDEQLANLQKFVTNVSGLYATATRLPMGQIDDDSVRVLHVSDLHLNPLAWQLIETVTEQFDIDVVVDTGDISDYGSEREAEVYTKGVENVDAPYLWVKGNHDSTTTQAVMGTYGNVTVLDDDVVEVAGLRFGGVADPRFTPDKSAKPSSEYTQQILLESGDRLAELIRRQGGADVAMVHEPQMAPPLAGEVPLVLAGHTHRSAVQDLGDGTTLMITGSTGAAGLRNFESSDPMNMELEVLYFDPESKAMRAYDTISVSARDQTDISLKRTVVPEDDRVARTDLTDGDGEGD</sequence>
<evidence type="ECO:0000256" key="2">
    <source>
        <dbReference type="ARBA" id="ARBA00022801"/>
    </source>
</evidence>
<dbReference type="Proteomes" id="UP001595823">
    <property type="component" value="Unassembled WGS sequence"/>
</dbReference>
<evidence type="ECO:0000256" key="3">
    <source>
        <dbReference type="SAM" id="Phobius"/>
    </source>
</evidence>
<keyword evidence="3" id="KW-0812">Transmembrane</keyword>
<gene>
    <name evidence="5" type="ORF">ACFPET_04730</name>
</gene>
<evidence type="ECO:0000313" key="6">
    <source>
        <dbReference type="Proteomes" id="UP001595823"/>
    </source>
</evidence>
<dbReference type="EMBL" id="JBHSDK010000005">
    <property type="protein sequence ID" value="MFC4334501.1"/>
    <property type="molecule type" value="Genomic_DNA"/>
</dbReference>
<keyword evidence="3" id="KW-0472">Membrane</keyword>
<dbReference type="Pfam" id="PF00149">
    <property type="entry name" value="Metallophos"/>
    <property type="match status" value="1"/>
</dbReference>
<feature type="transmembrane region" description="Helical" evidence="3">
    <location>
        <begin position="133"/>
        <end position="153"/>
    </location>
</feature>
<organism evidence="5 6">
    <name type="scientific">Salininema proteolyticum</name>
    <dbReference type="NCBI Taxonomy" id="1607685"/>
    <lineage>
        <taxon>Bacteria</taxon>
        <taxon>Bacillati</taxon>
        <taxon>Actinomycetota</taxon>
        <taxon>Actinomycetes</taxon>
        <taxon>Glycomycetales</taxon>
        <taxon>Glycomycetaceae</taxon>
        <taxon>Salininema</taxon>
    </lineage>
</organism>
<reference evidence="6" key="1">
    <citation type="journal article" date="2019" name="Int. J. Syst. Evol. Microbiol.">
        <title>The Global Catalogue of Microorganisms (GCM) 10K type strain sequencing project: providing services to taxonomists for standard genome sequencing and annotation.</title>
        <authorList>
            <consortium name="The Broad Institute Genomics Platform"/>
            <consortium name="The Broad Institute Genome Sequencing Center for Infectious Disease"/>
            <person name="Wu L."/>
            <person name="Ma J."/>
        </authorList>
    </citation>
    <scope>NUCLEOTIDE SEQUENCE [LARGE SCALE GENOMIC DNA]</scope>
    <source>
        <strain evidence="6">IBRC-M 10908</strain>
    </source>
</reference>
<dbReference type="InterPro" id="IPR004843">
    <property type="entry name" value="Calcineurin-like_PHP"/>
</dbReference>
<protein>
    <submittedName>
        <fullName evidence="5">Metallophosphoesterase</fullName>
    </submittedName>
</protein>
<dbReference type="Gene3D" id="3.60.21.10">
    <property type="match status" value="1"/>
</dbReference>
<dbReference type="InterPro" id="IPR051158">
    <property type="entry name" value="Metallophosphoesterase_sf"/>
</dbReference>
<feature type="transmembrane region" description="Helical" evidence="3">
    <location>
        <begin position="160"/>
        <end position="179"/>
    </location>
</feature>
<evidence type="ECO:0000256" key="1">
    <source>
        <dbReference type="ARBA" id="ARBA00022723"/>
    </source>
</evidence>
<evidence type="ECO:0000313" key="5">
    <source>
        <dbReference type="EMBL" id="MFC4334501.1"/>
    </source>
</evidence>
<dbReference type="PANTHER" id="PTHR31302:SF31">
    <property type="entry name" value="PHOSPHODIESTERASE YAEI"/>
    <property type="match status" value="1"/>
</dbReference>
<keyword evidence="3" id="KW-1133">Transmembrane helix</keyword>
<evidence type="ECO:0000259" key="4">
    <source>
        <dbReference type="Pfam" id="PF00149"/>
    </source>
</evidence>
<keyword evidence="1" id="KW-0479">Metal-binding</keyword>